<dbReference type="GO" id="GO:0051536">
    <property type="term" value="F:iron-sulfur cluster binding"/>
    <property type="evidence" value="ECO:0007669"/>
    <property type="project" value="InterPro"/>
</dbReference>
<protein>
    <submittedName>
        <fullName evidence="1">Putative tail component of prophage</fullName>
    </submittedName>
</protein>
<evidence type="ECO:0000313" key="2">
    <source>
        <dbReference type="Proteomes" id="UP000222168"/>
    </source>
</evidence>
<comment type="caution">
    <text evidence="1">The sequence shown here is derived from an EMBL/GenBank/DDBJ whole genome shotgun (WGS) entry which is preliminary data.</text>
</comment>
<accession>A0A2D0KJX1</accession>
<dbReference type="Proteomes" id="UP000222168">
    <property type="component" value="Unassembled WGS sequence"/>
</dbReference>
<dbReference type="EMBL" id="NJAK01000001">
    <property type="protein sequence ID" value="PHM63741.1"/>
    <property type="molecule type" value="Genomic_DNA"/>
</dbReference>
<proteinExistence type="predicted"/>
<name>A0A2D0KJX1_9GAMM</name>
<keyword evidence="2" id="KW-1185">Reference proteome</keyword>
<reference evidence="1 2" key="1">
    <citation type="journal article" date="2017" name="Nat. Microbiol.">
        <title>Natural product diversity associated with the nematode symbionts Photorhabdus and Xenorhabdus.</title>
        <authorList>
            <person name="Tobias N.J."/>
            <person name="Wolff H."/>
            <person name="Djahanschiri B."/>
            <person name="Grundmann F."/>
            <person name="Kronenwerth M."/>
            <person name="Shi Y.M."/>
            <person name="Simonyi S."/>
            <person name="Grun P."/>
            <person name="Shapiro-Ilan D."/>
            <person name="Pidot S.J."/>
            <person name="Stinear T.P."/>
            <person name="Ebersberger I."/>
            <person name="Bode H.B."/>
        </authorList>
    </citation>
    <scope>NUCLEOTIDE SEQUENCE [LARGE SCALE GENOMIC DNA]</scope>
    <source>
        <strain evidence="1 2">DSM 22670</strain>
    </source>
</reference>
<dbReference type="GO" id="GO:0030430">
    <property type="term" value="C:host cell cytoplasm"/>
    <property type="evidence" value="ECO:0007669"/>
    <property type="project" value="InterPro"/>
</dbReference>
<organism evidence="1 2">
    <name type="scientific">Xenorhabdus ishibashii</name>
    <dbReference type="NCBI Taxonomy" id="1034471"/>
    <lineage>
        <taxon>Bacteria</taxon>
        <taxon>Pseudomonadati</taxon>
        <taxon>Pseudomonadota</taxon>
        <taxon>Gammaproteobacteria</taxon>
        <taxon>Enterobacterales</taxon>
        <taxon>Morganellaceae</taxon>
        <taxon>Xenorhabdus</taxon>
    </lineage>
</organism>
<dbReference type="InterPro" id="IPR006487">
    <property type="entry name" value="Phage_lambda_L"/>
</dbReference>
<sequence length="256" mass="28935">MPKRLSAVNRILRRNIQKLEPGNTIRLYEVDGTAFGADVLRFHAYGIPLTPDEIEAAKHKPKPKSIWWQGEEYGAWPVKMEGLEMSSDGQSAHPKLTIANLNGVVTALCLRFDDMVQAKVIIHDTFVHYLDAVNFPEGNPTTNPEQERKQVFYVDRKESETDVSVTFELASPADLEGLRIPTRQIHSLCTWCSRGWYRTGKGCDYAGNRYFDENDNPVDDPSKDRCSGLLRACKLRFCEDESLPFGGFPGAALIRR</sequence>
<dbReference type="AlphaFoldDB" id="A0A2D0KJX1"/>
<dbReference type="Pfam" id="PF05100">
    <property type="entry name" value="Phage_tail_L"/>
    <property type="match status" value="1"/>
</dbReference>
<dbReference type="OrthoDB" id="5673400at2"/>
<gene>
    <name evidence="1" type="ORF">Xish_03012</name>
</gene>
<evidence type="ECO:0000313" key="1">
    <source>
        <dbReference type="EMBL" id="PHM63741.1"/>
    </source>
</evidence>
<dbReference type="GO" id="GO:0046718">
    <property type="term" value="P:symbiont entry into host cell"/>
    <property type="evidence" value="ECO:0007669"/>
    <property type="project" value="InterPro"/>
</dbReference>
<dbReference type="RefSeq" id="WP_099118499.1">
    <property type="nucleotide sequence ID" value="NZ_NJAK01000001.1"/>
</dbReference>
<dbReference type="NCBIfam" id="TIGR01600">
    <property type="entry name" value="phage_tail_L"/>
    <property type="match status" value="1"/>
</dbReference>